<dbReference type="Pfam" id="PF14262">
    <property type="entry name" value="Cthe_2159"/>
    <property type="match status" value="1"/>
</dbReference>
<feature type="compositionally biased region" description="Polar residues" evidence="1">
    <location>
        <begin position="529"/>
        <end position="539"/>
    </location>
</feature>
<feature type="domain" description="SLH" evidence="3">
    <location>
        <begin position="685"/>
        <end position="736"/>
    </location>
</feature>
<dbReference type="Proteomes" id="UP000608071">
    <property type="component" value="Unassembled WGS sequence"/>
</dbReference>
<gene>
    <name evidence="4" type="ORF">H9647_01135</name>
</gene>
<name>A0ABR8ST60_9BACL</name>
<feature type="domain" description="SLH" evidence="3">
    <location>
        <begin position="621"/>
        <end position="684"/>
    </location>
</feature>
<dbReference type="RefSeq" id="WP_191797391.1">
    <property type="nucleotide sequence ID" value="NZ_JACSQL010000001.1"/>
</dbReference>
<keyword evidence="2" id="KW-0732">Signal</keyword>
<dbReference type="Pfam" id="PF00395">
    <property type="entry name" value="SLH"/>
    <property type="match status" value="3"/>
</dbReference>
<evidence type="ECO:0000313" key="5">
    <source>
        <dbReference type="Proteomes" id="UP000608071"/>
    </source>
</evidence>
<feature type="signal peptide" evidence="2">
    <location>
        <begin position="1"/>
        <end position="30"/>
    </location>
</feature>
<evidence type="ECO:0000313" key="4">
    <source>
        <dbReference type="EMBL" id="MBD7966657.1"/>
    </source>
</evidence>
<sequence length="736" mass="78735">MRNRFRLRRMLSLTLAMVMLAVLWVSPAMAAETTVDKTDVVDIVLSDDSITVDGEAASKDSKSPVYVGGEIIYYHDQDTYESGNPYGEGTEDEKHSEEEAALHTAVTITKEGTYRISGKLSYGQIVVDLGEDRRTDPTAVVNLILDGADINCTIAPAVIFYNVYESDQAWVAYDNGETEEYTASATQDTTDAGANVILADGSVNNISGSHVARIYKDNDQKKKKYKYDGAFYSVQSMNVNGEKLGTGVLNLTADNEGMDTEMHLTINGGKINIQSQDDGINTNEDGVSVTTINGGSLHVVAGLGSEGDGIDSNGYLVINGGTVISLAKPQSDSGLDADKGSYINGGYVVATGSTMDWAESDSEQVTMNLQFASSQNAEEAIIVTDLEGKVVFAYDPEKDESSGENYRGYQGAVISSPEFQVGQSYNIYVGGDVEGTEVDGLYDVSTVTGFSEEATKQQYTGTDVGMGGPGGERPEIPDDSERPALPEDGQRPELPDGETPGNGEMPDGERPEIPDDSERPALPPDGEMSGTNGESSTGNASTVFYMTDKVNAFSGVSDFKASSMFTDVAADAWYADDITNVVNNGWMNGMSSTTFGPNMNLTRGMMATILYRMAGSPDVTVDTGFSDVSSDKYYAKAVAWAAEQGIVEGYKDGTFRPNEDMTRGMMVTVLYRMAGSPEITDDSGFPDVSSAKYYADATAWAVKQGIVNGYPDGTFKPDTDITRAQTAAILSRNTAN</sequence>
<accession>A0ABR8ST60</accession>
<dbReference type="PANTHER" id="PTHR43308">
    <property type="entry name" value="OUTER MEMBRANE PROTEIN ALPHA-RELATED"/>
    <property type="match status" value="1"/>
</dbReference>
<organism evidence="4 5">
    <name type="scientific">Paenibacillus gallinarum</name>
    <dbReference type="NCBI Taxonomy" id="2762232"/>
    <lineage>
        <taxon>Bacteria</taxon>
        <taxon>Bacillati</taxon>
        <taxon>Bacillota</taxon>
        <taxon>Bacilli</taxon>
        <taxon>Bacillales</taxon>
        <taxon>Paenibacillaceae</taxon>
        <taxon>Paenibacillus</taxon>
    </lineage>
</organism>
<protein>
    <submittedName>
        <fullName evidence="4">S-layer homology domain-containing protein</fullName>
    </submittedName>
</protein>
<keyword evidence="5" id="KW-1185">Reference proteome</keyword>
<feature type="chain" id="PRO_5047130848" evidence="2">
    <location>
        <begin position="31"/>
        <end position="736"/>
    </location>
</feature>
<dbReference type="PANTHER" id="PTHR43308:SF5">
    <property type="entry name" value="S-LAYER PROTEIN _ PEPTIDOGLYCAN ENDO-BETA-N-ACETYLGLUCOSAMINIDASE"/>
    <property type="match status" value="1"/>
</dbReference>
<dbReference type="InterPro" id="IPR051465">
    <property type="entry name" value="Cell_Envelope_Struct_Comp"/>
</dbReference>
<feature type="domain" description="SLH" evidence="3">
    <location>
        <begin position="561"/>
        <end position="620"/>
    </location>
</feature>
<dbReference type="InterPro" id="IPR001119">
    <property type="entry name" value="SLH_dom"/>
</dbReference>
<dbReference type="PROSITE" id="PS00430">
    <property type="entry name" value="TONB_DEPENDENT_REC_1"/>
    <property type="match status" value="1"/>
</dbReference>
<dbReference type="InterPro" id="IPR010916">
    <property type="entry name" value="TonB_box_CS"/>
</dbReference>
<comment type="caution">
    <text evidence="4">The sequence shown here is derived from an EMBL/GenBank/DDBJ whole genome shotgun (WGS) entry which is preliminary data.</text>
</comment>
<dbReference type="EMBL" id="JACSQL010000001">
    <property type="protein sequence ID" value="MBD7966657.1"/>
    <property type="molecule type" value="Genomic_DNA"/>
</dbReference>
<evidence type="ECO:0000259" key="3">
    <source>
        <dbReference type="PROSITE" id="PS51272"/>
    </source>
</evidence>
<feature type="compositionally biased region" description="Basic and acidic residues" evidence="1">
    <location>
        <begin position="507"/>
        <end position="519"/>
    </location>
</feature>
<feature type="compositionally biased region" description="Basic and acidic residues" evidence="1">
    <location>
        <begin position="472"/>
        <end position="494"/>
    </location>
</feature>
<dbReference type="PROSITE" id="PS51272">
    <property type="entry name" value="SLH"/>
    <property type="match status" value="3"/>
</dbReference>
<reference evidence="4 5" key="1">
    <citation type="submission" date="2020-08" db="EMBL/GenBank/DDBJ databases">
        <title>A Genomic Blueprint of the Chicken Gut Microbiome.</title>
        <authorList>
            <person name="Gilroy R."/>
            <person name="Ravi A."/>
            <person name="Getino M."/>
            <person name="Pursley I."/>
            <person name="Horton D.L."/>
            <person name="Alikhan N.-F."/>
            <person name="Baker D."/>
            <person name="Gharbi K."/>
            <person name="Hall N."/>
            <person name="Watson M."/>
            <person name="Adriaenssens E.M."/>
            <person name="Foster-Nyarko E."/>
            <person name="Jarju S."/>
            <person name="Secka A."/>
            <person name="Antonio M."/>
            <person name="Oren A."/>
            <person name="Chaudhuri R."/>
            <person name="La Ragione R.M."/>
            <person name="Hildebrand F."/>
            <person name="Pallen M.J."/>
        </authorList>
    </citation>
    <scope>NUCLEOTIDE SEQUENCE [LARGE SCALE GENOMIC DNA]</scope>
    <source>
        <strain evidence="4 5">Sa2BVA9</strain>
    </source>
</reference>
<proteinExistence type="predicted"/>
<evidence type="ECO:0000256" key="1">
    <source>
        <dbReference type="SAM" id="MobiDB-lite"/>
    </source>
</evidence>
<evidence type="ECO:0000256" key="2">
    <source>
        <dbReference type="SAM" id="SignalP"/>
    </source>
</evidence>
<feature type="region of interest" description="Disordered" evidence="1">
    <location>
        <begin position="453"/>
        <end position="539"/>
    </location>
</feature>
<dbReference type="InterPro" id="IPR025584">
    <property type="entry name" value="Cthe_2159"/>
</dbReference>